<reference evidence="6 7" key="1">
    <citation type="submission" date="2019-03" db="EMBL/GenBank/DDBJ databases">
        <title>Nematode-trapping fungi genome.</title>
        <authorList>
            <person name="Vidal-Diez De Ulzurrun G."/>
        </authorList>
    </citation>
    <scope>NUCLEOTIDE SEQUENCE [LARGE SCALE GENOMIC DNA]</scope>
    <source>
        <strain evidence="6 7">TWF154</strain>
    </source>
</reference>
<dbReference type="PANTHER" id="PTHR31200:SF1">
    <property type="entry name" value="INO80 COMPLEX SUBUNIT C"/>
    <property type="match status" value="1"/>
</dbReference>
<organism evidence="6 7">
    <name type="scientific">Orbilia oligospora</name>
    <name type="common">Nematode-trapping fungus</name>
    <name type="synonym">Arthrobotrys oligospora</name>
    <dbReference type="NCBI Taxonomy" id="2813651"/>
    <lineage>
        <taxon>Eukaryota</taxon>
        <taxon>Fungi</taxon>
        <taxon>Dikarya</taxon>
        <taxon>Ascomycota</taxon>
        <taxon>Pezizomycotina</taxon>
        <taxon>Orbiliomycetes</taxon>
        <taxon>Orbiliales</taxon>
        <taxon>Orbiliaceae</taxon>
        <taxon>Orbilia</taxon>
    </lineage>
</organism>
<feature type="compositionally biased region" description="Basic and acidic residues" evidence="5">
    <location>
        <begin position="1"/>
        <end position="11"/>
    </location>
</feature>
<feature type="region of interest" description="Disordered" evidence="5">
    <location>
        <begin position="1"/>
        <end position="25"/>
    </location>
</feature>
<keyword evidence="2" id="KW-0805">Transcription regulation</keyword>
<dbReference type="SMART" id="SM00993">
    <property type="entry name" value="YL1_C"/>
    <property type="match status" value="1"/>
</dbReference>
<comment type="caution">
    <text evidence="6">The sequence shown here is derived from an EMBL/GenBank/DDBJ whole genome shotgun (WGS) entry which is preliminary data.</text>
</comment>
<comment type="subcellular location">
    <subcellularLocation>
        <location evidence="1">Nucleus</location>
    </subcellularLocation>
</comment>
<dbReference type="OrthoDB" id="49520at2759"/>
<name>A0A7C8PNK0_ORBOL</name>
<evidence type="ECO:0000313" key="6">
    <source>
        <dbReference type="EMBL" id="TGJ69550.1"/>
    </source>
</evidence>
<evidence type="ECO:0000256" key="5">
    <source>
        <dbReference type="SAM" id="MobiDB-lite"/>
    </source>
</evidence>
<dbReference type="Proteomes" id="UP000297595">
    <property type="component" value="Unassembled WGS sequence"/>
</dbReference>
<evidence type="ECO:0000256" key="4">
    <source>
        <dbReference type="ARBA" id="ARBA00023242"/>
    </source>
</evidence>
<accession>A0A7C8PNK0</accession>
<dbReference type="GO" id="GO:0006338">
    <property type="term" value="P:chromatin remodeling"/>
    <property type="evidence" value="ECO:0007669"/>
    <property type="project" value="InterPro"/>
</dbReference>
<dbReference type="InterPro" id="IPR013272">
    <property type="entry name" value="Vps72/YL1_C"/>
</dbReference>
<dbReference type="EMBL" id="SOZJ01000003">
    <property type="protein sequence ID" value="TGJ69550.1"/>
    <property type="molecule type" value="Genomic_DNA"/>
</dbReference>
<proteinExistence type="predicted"/>
<evidence type="ECO:0000313" key="7">
    <source>
        <dbReference type="Proteomes" id="UP000297595"/>
    </source>
</evidence>
<evidence type="ECO:0000256" key="3">
    <source>
        <dbReference type="ARBA" id="ARBA00023163"/>
    </source>
</evidence>
<dbReference type="AlphaFoldDB" id="A0A7C8PNK0"/>
<keyword evidence="3" id="KW-0804">Transcription</keyword>
<dbReference type="InterPro" id="IPR029525">
    <property type="entry name" value="INO80C/Ies6"/>
</dbReference>
<dbReference type="GO" id="GO:0031011">
    <property type="term" value="C:Ino80 complex"/>
    <property type="evidence" value="ECO:0007669"/>
    <property type="project" value="InterPro"/>
</dbReference>
<dbReference type="Pfam" id="PF08265">
    <property type="entry name" value="YL1_C"/>
    <property type="match status" value="1"/>
</dbReference>
<dbReference type="PANTHER" id="PTHR31200">
    <property type="entry name" value="INO80 COMPLEX SUBUNIT C"/>
    <property type="match status" value="1"/>
</dbReference>
<gene>
    <name evidence="6" type="ORF">EYR41_005579</name>
</gene>
<sequence length="257" mass="27935">MTFRRCRDEERRKKRSVNSENKHQHRAHFMATTTAITTTTTTTTTITTTIIANIHPSTSTTPFWHRHSTTSPTYFNLTRKSSSPMAPNNTVSTALHEANDITNADKPFKSTSWKPAARRNKNLKQVLIEVNRAQAASIIASQAQTEANTGDNTPIPESTLAGLSARASAAQQATALQKLSLTVGQPAPTYGNIDAAPSLHPANSGHWCDITGLPASYVDPKTKLRYANKEVYAVIRGLGQGVSDQFLAVRGANIVLK</sequence>
<evidence type="ECO:0000256" key="1">
    <source>
        <dbReference type="ARBA" id="ARBA00004123"/>
    </source>
</evidence>
<protein>
    <submittedName>
        <fullName evidence="6">Uncharacterized protein</fullName>
    </submittedName>
</protein>
<evidence type="ECO:0000256" key="2">
    <source>
        <dbReference type="ARBA" id="ARBA00023015"/>
    </source>
</evidence>
<keyword evidence="4" id="KW-0539">Nucleus</keyword>